<sequence>MKTADMVFVGLALLVVSTGLLIQASAELCSTTLVSPGCDDNGGVPCKVQCQRFINIGKVTATCVPQGCQCTVCIPHD</sequence>
<protein>
    <submittedName>
        <fullName evidence="2">Predicted protein</fullName>
    </submittedName>
</protein>
<name>F2ELJ0_HORVV</name>
<feature type="chain" id="PRO_5003278163" evidence="1">
    <location>
        <begin position="27"/>
        <end position="77"/>
    </location>
</feature>
<keyword evidence="1" id="KW-0732">Signal</keyword>
<organism evidence="2">
    <name type="scientific">Hordeum vulgare subsp. vulgare</name>
    <name type="common">Domesticated barley</name>
    <dbReference type="NCBI Taxonomy" id="112509"/>
    <lineage>
        <taxon>Eukaryota</taxon>
        <taxon>Viridiplantae</taxon>
        <taxon>Streptophyta</taxon>
        <taxon>Embryophyta</taxon>
        <taxon>Tracheophyta</taxon>
        <taxon>Spermatophyta</taxon>
        <taxon>Magnoliopsida</taxon>
        <taxon>Liliopsida</taxon>
        <taxon>Poales</taxon>
        <taxon>Poaceae</taxon>
        <taxon>BOP clade</taxon>
        <taxon>Pooideae</taxon>
        <taxon>Triticodae</taxon>
        <taxon>Triticeae</taxon>
        <taxon>Hordeinae</taxon>
        <taxon>Hordeum</taxon>
    </lineage>
</organism>
<evidence type="ECO:0000256" key="1">
    <source>
        <dbReference type="SAM" id="SignalP"/>
    </source>
</evidence>
<reference evidence="2" key="1">
    <citation type="journal article" date="2011" name="Plant Physiol.">
        <title>Comprehensive sequence analysis of 24,783 barley full-length cDNAs derived from 12 clone libraries.</title>
        <authorList>
            <person name="Matsumoto T."/>
            <person name="Tanaka T."/>
            <person name="Sakai H."/>
            <person name="Amano N."/>
            <person name="Kanamori H."/>
            <person name="Kurita K."/>
            <person name="Kikuta A."/>
            <person name="Kamiya K."/>
            <person name="Yamamoto M."/>
            <person name="Ikawa H."/>
            <person name="Fujii N."/>
            <person name="Hori K."/>
            <person name="Itoh T."/>
            <person name="Sato K."/>
        </authorList>
    </citation>
    <scope>NUCLEOTIDE SEQUENCE</scope>
</reference>
<evidence type="ECO:0000313" key="2">
    <source>
        <dbReference type="EMBL" id="BAK08212.1"/>
    </source>
</evidence>
<accession>F2ELJ0</accession>
<proteinExistence type="evidence at transcript level"/>
<feature type="signal peptide" evidence="1">
    <location>
        <begin position="1"/>
        <end position="26"/>
    </location>
</feature>
<dbReference type="AlphaFoldDB" id="F2ELJ0"/>
<dbReference type="EMBL" id="AK377018">
    <property type="protein sequence ID" value="BAK08212.1"/>
    <property type="molecule type" value="mRNA"/>
</dbReference>